<comment type="caution">
    <text evidence="2">The sequence shown here is derived from an EMBL/GenBank/DDBJ whole genome shotgun (WGS) entry which is preliminary data.</text>
</comment>
<accession>A0ABS6YFH5</accession>
<protein>
    <submittedName>
        <fullName evidence="2">Uncharacterized protein</fullName>
    </submittedName>
</protein>
<evidence type="ECO:0000256" key="1">
    <source>
        <dbReference type="SAM" id="MobiDB-lite"/>
    </source>
</evidence>
<evidence type="ECO:0000313" key="2">
    <source>
        <dbReference type="EMBL" id="MBW4769981.1"/>
    </source>
</evidence>
<proteinExistence type="predicted"/>
<feature type="region of interest" description="Disordered" evidence="1">
    <location>
        <begin position="27"/>
        <end position="56"/>
    </location>
</feature>
<dbReference type="Proteomes" id="UP000788426">
    <property type="component" value="Unassembled WGS sequence"/>
</dbReference>
<name>A0ABS6YFH5_9BACT</name>
<dbReference type="EMBL" id="JAHXCT010000007">
    <property type="protein sequence ID" value="MBW4769981.1"/>
    <property type="molecule type" value="Genomic_DNA"/>
</dbReference>
<gene>
    <name evidence="2" type="ORF">KZO38_09475</name>
</gene>
<sequence>MKRKNSTYIQPLCEVYQLLKEVDLLTQSPNRNKPKPNPPTLRIDDSKEITDENEIF</sequence>
<organism evidence="2 3">
    <name type="scientific">Hoylesella nanceiensis</name>
    <dbReference type="NCBI Taxonomy" id="425941"/>
    <lineage>
        <taxon>Bacteria</taxon>
        <taxon>Pseudomonadati</taxon>
        <taxon>Bacteroidota</taxon>
        <taxon>Bacteroidia</taxon>
        <taxon>Bacteroidales</taxon>
        <taxon>Prevotellaceae</taxon>
        <taxon>Hoylesella</taxon>
    </lineage>
</organism>
<evidence type="ECO:0000313" key="3">
    <source>
        <dbReference type="Proteomes" id="UP000788426"/>
    </source>
</evidence>
<reference evidence="2 3" key="1">
    <citation type="submission" date="2021-07" db="EMBL/GenBank/DDBJ databases">
        <title>Genomic diversity and antimicrobial resistance of Prevotella spp. isolated from chronic lung disease airways.</title>
        <authorList>
            <person name="Webb K.A."/>
            <person name="Olagoke O.S."/>
            <person name="Baird T."/>
            <person name="Neill J."/>
            <person name="Pham A."/>
            <person name="Wells T.J."/>
            <person name="Ramsay K.A."/>
            <person name="Bell S.C."/>
            <person name="Sarovich D.S."/>
            <person name="Price E.P."/>
        </authorList>
    </citation>
    <scope>NUCLEOTIDE SEQUENCE [LARGE SCALE GENOMIC DNA]</scope>
    <source>
        <strain evidence="2 3">SCHI0011.S.12</strain>
    </source>
</reference>
<dbReference type="RefSeq" id="WP_219482143.1">
    <property type="nucleotide sequence ID" value="NZ_CAUVPO010000002.1"/>
</dbReference>
<keyword evidence="3" id="KW-1185">Reference proteome</keyword>